<feature type="domain" description="Peptidase M16 C-terminal" evidence="4">
    <location>
        <begin position="177"/>
        <end position="351"/>
    </location>
</feature>
<evidence type="ECO:0000259" key="4">
    <source>
        <dbReference type="Pfam" id="PF05193"/>
    </source>
</evidence>
<dbReference type="RefSeq" id="WP_344606457.1">
    <property type="nucleotide sequence ID" value="NZ_BAAAHE010000026.1"/>
</dbReference>
<dbReference type="SUPFAM" id="SSF63411">
    <property type="entry name" value="LuxS/MPP-like metallohydrolase"/>
    <property type="match status" value="4"/>
</dbReference>
<dbReference type="Pfam" id="PF05193">
    <property type="entry name" value="Peptidase_M16_C"/>
    <property type="match status" value="2"/>
</dbReference>
<dbReference type="Proteomes" id="UP001500957">
    <property type="component" value="Unassembled WGS sequence"/>
</dbReference>
<protein>
    <submittedName>
        <fullName evidence="5">Pitrilysin family protein</fullName>
    </submittedName>
</protein>
<feature type="region of interest" description="Disordered" evidence="2">
    <location>
        <begin position="418"/>
        <end position="444"/>
    </location>
</feature>
<feature type="region of interest" description="Disordered" evidence="2">
    <location>
        <begin position="670"/>
        <end position="690"/>
    </location>
</feature>
<name>A0ABP3S8Z8_9ACTN</name>
<dbReference type="Pfam" id="PF00675">
    <property type="entry name" value="Peptidase_M16"/>
    <property type="match status" value="2"/>
</dbReference>
<reference evidence="6" key="1">
    <citation type="journal article" date="2019" name="Int. J. Syst. Evol. Microbiol.">
        <title>The Global Catalogue of Microorganisms (GCM) 10K type strain sequencing project: providing services to taxonomists for standard genome sequencing and annotation.</title>
        <authorList>
            <consortium name="The Broad Institute Genomics Platform"/>
            <consortium name="The Broad Institute Genome Sequencing Center for Infectious Disease"/>
            <person name="Wu L."/>
            <person name="Ma J."/>
        </authorList>
    </citation>
    <scope>NUCLEOTIDE SEQUENCE [LARGE SCALE GENOMIC DNA]</scope>
    <source>
        <strain evidence="6">JCM 10671</strain>
    </source>
</reference>
<dbReference type="PANTHER" id="PTHR11851:SF49">
    <property type="entry name" value="MITOCHONDRIAL-PROCESSING PEPTIDASE SUBUNIT ALPHA"/>
    <property type="match status" value="1"/>
</dbReference>
<feature type="domain" description="Peptidase M16 C-terminal" evidence="4">
    <location>
        <begin position="632"/>
        <end position="808"/>
    </location>
</feature>
<evidence type="ECO:0000313" key="6">
    <source>
        <dbReference type="Proteomes" id="UP001500957"/>
    </source>
</evidence>
<comment type="similarity">
    <text evidence="1">Belongs to the peptidase M16 family.</text>
</comment>
<evidence type="ECO:0000259" key="3">
    <source>
        <dbReference type="Pfam" id="PF00675"/>
    </source>
</evidence>
<dbReference type="InterPro" id="IPR007863">
    <property type="entry name" value="Peptidase_M16_C"/>
</dbReference>
<keyword evidence="6" id="KW-1185">Reference proteome</keyword>
<comment type="caution">
    <text evidence="5">The sequence shown here is derived from an EMBL/GenBank/DDBJ whole genome shotgun (WGS) entry which is preliminary data.</text>
</comment>
<evidence type="ECO:0000256" key="2">
    <source>
        <dbReference type="SAM" id="MobiDB-lite"/>
    </source>
</evidence>
<accession>A0ABP3S8Z8</accession>
<organism evidence="5 6">
    <name type="scientific">Sporichthya brevicatena</name>
    <dbReference type="NCBI Taxonomy" id="171442"/>
    <lineage>
        <taxon>Bacteria</taxon>
        <taxon>Bacillati</taxon>
        <taxon>Actinomycetota</taxon>
        <taxon>Actinomycetes</taxon>
        <taxon>Sporichthyales</taxon>
        <taxon>Sporichthyaceae</taxon>
        <taxon>Sporichthya</taxon>
    </lineage>
</organism>
<dbReference type="Gene3D" id="3.30.830.10">
    <property type="entry name" value="Metalloenzyme, LuxS/M16 peptidase-like"/>
    <property type="match status" value="4"/>
</dbReference>
<dbReference type="InterPro" id="IPR011249">
    <property type="entry name" value="Metalloenz_LuxS/M16"/>
</dbReference>
<feature type="domain" description="Peptidase M16 N-terminal" evidence="3">
    <location>
        <begin position="489"/>
        <end position="598"/>
    </location>
</feature>
<feature type="compositionally biased region" description="Pro residues" evidence="2">
    <location>
        <begin position="424"/>
        <end position="434"/>
    </location>
</feature>
<dbReference type="InterPro" id="IPR050361">
    <property type="entry name" value="MPP/UQCRC_Complex"/>
</dbReference>
<gene>
    <name evidence="5" type="ORF">GCM10009547_31680</name>
</gene>
<sequence>MEISIPVEKYVLDNGLEVILSPEPAAATVATNLWYHVGAVDERPGRTGFAHLFEHMMFEGSGHVPGELIDILTESVGAYTNASTHNDYTNYVIPNLPPEQLELALWIESDRMGYLLDCLDARNLANQIAVVRNERRQNWEQAPYALTYQAVNEILFPAPHPYHASIIGSHTDIASTQLDDVRDFFRTYYVPNNATLAITGNFDPARARELVEKYFATIPRGADVPRQVHRAPELTEERRLTLTDDVVLPKLTLAWPSALAFADGDADADVLAHVLAGDAHSLLRTRLIRELKLATSVYAYQDSHGQGSAFQIEAVAASGHTTAELLAEIDDVLARVRAADLDPDRVEAARTNALVSTVRSVEAIGGFGDRADKLNLYNHYTGTPDYLAQDLAAYRAVTAESLREFANRYLTDRRLVIETQPGPRHLPPDPPEPTDLPAESEPVVSAEPWRDAVPGPGPQVPTTLPRIGEFTLPNGLRVLTVPMGRLPLVTASVVALGGSAADPTDRAGATELLGRVLREGDVSRTSDRTAAEVSALGASLRSIAEMDALTLSINLLSDKASEGLHLLADLVQRPGLREDDVARLRKQQQDEIRGARADVGEVARSAILPLIYGPAHPYDHRSVGNPDGVGRVTVEDLTELHRRTFTPATCALILTGDVEQARAHELAQSAFGSWAGDGETPPTPGPAQRSGPRLAFVEMPGATQTALRLGLPGLPRGDARFDRLAVGNLVLGGLFTSRLNGNLREDKGYTYGAFSFFTGGRGPTPFLIDTAVDARQTGPAIREIFVELERICAEPVTDEELTKARQSLVASIAQLFPTTSAAARTTAGLFQCGLSTDFYDGLPGRVADLTPESLRQLLADFLTLDEMVLVVVGDRATVTPQLDELALGEFVEVDADGRALVSERA</sequence>
<evidence type="ECO:0000256" key="1">
    <source>
        <dbReference type="ARBA" id="ARBA00007261"/>
    </source>
</evidence>
<proteinExistence type="inferred from homology"/>
<dbReference type="InterPro" id="IPR011765">
    <property type="entry name" value="Pept_M16_N"/>
</dbReference>
<dbReference type="PANTHER" id="PTHR11851">
    <property type="entry name" value="METALLOPROTEASE"/>
    <property type="match status" value="1"/>
</dbReference>
<dbReference type="EMBL" id="BAAAHE010000026">
    <property type="protein sequence ID" value="GAA0625985.1"/>
    <property type="molecule type" value="Genomic_DNA"/>
</dbReference>
<evidence type="ECO:0000313" key="5">
    <source>
        <dbReference type="EMBL" id="GAA0625985.1"/>
    </source>
</evidence>
<feature type="domain" description="Peptidase M16 N-terminal" evidence="3">
    <location>
        <begin position="18"/>
        <end position="142"/>
    </location>
</feature>